<evidence type="ECO:0000313" key="2">
    <source>
        <dbReference type="EMBL" id="VYS80529.1"/>
    </source>
</evidence>
<keyword evidence="1" id="KW-0175">Coiled coil</keyword>
<sequence length="116" mass="13574">MNDTKIDAIFEILQTITKDITDMKKDMSDMKKDMVNMKENIQGLKEETKDIRLHIENVTDKNISLLADSHCKLFERLNENNQALSNQLAYQIKVNYLISDMEKMKQEVAEIKKHIS</sequence>
<name>A0A6N2RJR8_BLAHA</name>
<feature type="coiled-coil region" evidence="1">
    <location>
        <begin position="20"/>
        <end position="47"/>
    </location>
</feature>
<dbReference type="RefSeq" id="WP_156341897.1">
    <property type="nucleotide sequence ID" value="NZ_CACRSY010000005.1"/>
</dbReference>
<evidence type="ECO:0000256" key="1">
    <source>
        <dbReference type="SAM" id="Coils"/>
    </source>
</evidence>
<dbReference type="AlphaFoldDB" id="A0A6N2RJR8"/>
<accession>A0A6N2RJR8</accession>
<reference evidence="2" key="1">
    <citation type="submission" date="2019-11" db="EMBL/GenBank/DDBJ databases">
        <authorList>
            <person name="Feng L."/>
        </authorList>
    </citation>
    <scope>NUCLEOTIDE SEQUENCE</scope>
    <source>
        <strain evidence="2">BhanseniiLFYP23</strain>
    </source>
</reference>
<proteinExistence type="predicted"/>
<dbReference type="EMBL" id="CACRSY010000005">
    <property type="protein sequence ID" value="VYS80529.1"/>
    <property type="molecule type" value="Genomic_DNA"/>
</dbReference>
<protein>
    <submittedName>
        <fullName evidence="2">Uncharacterized protein</fullName>
    </submittedName>
</protein>
<organism evidence="2">
    <name type="scientific">Blautia hansenii</name>
    <name type="common">Ruminococcus hansenii</name>
    <dbReference type="NCBI Taxonomy" id="1322"/>
    <lineage>
        <taxon>Bacteria</taxon>
        <taxon>Bacillati</taxon>
        <taxon>Bacillota</taxon>
        <taxon>Clostridia</taxon>
        <taxon>Lachnospirales</taxon>
        <taxon>Lachnospiraceae</taxon>
        <taxon>Blautia</taxon>
    </lineage>
</organism>
<gene>
    <name evidence="2" type="ORF">BHLFYP23_01635</name>
</gene>
<dbReference type="Gene3D" id="1.20.5.320">
    <property type="entry name" value="6-Phosphogluconate Dehydrogenase, domain 3"/>
    <property type="match status" value="1"/>
</dbReference>